<keyword evidence="12" id="KW-0131">Cell cycle</keyword>
<dbReference type="Pfam" id="PF00672">
    <property type="entry name" value="HAMP"/>
    <property type="match status" value="1"/>
</dbReference>
<evidence type="ECO:0000256" key="7">
    <source>
        <dbReference type="ARBA" id="ARBA00022741"/>
    </source>
</evidence>
<dbReference type="InterPro" id="IPR036890">
    <property type="entry name" value="HATPase_C_sf"/>
</dbReference>
<feature type="domain" description="HAMP" evidence="21">
    <location>
        <begin position="296"/>
        <end position="348"/>
    </location>
</feature>
<evidence type="ECO:0000256" key="1">
    <source>
        <dbReference type="ARBA" id="ARBA00000085"/>
    </source>
</evidence>
<dbReference type="SMART" id="SM00387">
    <property type="entry name" value="HATPase_c"/>
    <property type="match status" value="1"/>
</dbReference>
<evidence type="ECO:0000256" key="14">
    <source>
        <dbReference type="PROSITE-ProRule" id="PRU00169"/>
    </source>
</evidence>
<dbReference type="Pfam" id="PF13188">
    <property type="entry name" value="PAS_8"/>
    <property type="match status" value="1"/>
</dbReference>
<dbReference type="Proteomes" id="UP000625316">
    <property type="component" value="Unassembled WGS sequence"/>
</dbReference>
<dbReference type="GO" id="GO:0005524">
    <property type="term" value="F:ATP binding"/>
    <property type="evidence" value="ECO:0007669"/>
    <property type="project" value="UniProtKB-KW"/>
</dbReference>
<evidence type="ECO:0000256" key="13">
    <source>
        <dbReference type="ARBA" id="ARBA00074306"/>
    </source>
</evidence>
<sequence length="966" mass="107361">MTLRQRTLLIIGVAVVTLNAVLYLIASSLLLRNVQQAETEDTRKQLNGVVSVVNQSLAQFNRNFADWAIWDDAYEFVQNGDPKFIQSNLIEGQLKTNQINLIAFIQPSGRITFGTGFDLKTNQKTPVPADLLRRFVPSDRLLQHSTLKSSISGVVPLSDGIMMIISRPILTSDNRGPIRGSLVVGRYLDQAEVQKLSKITRLKLDIQPIATAPLPDRLESWRRRDREATAIQVMNADTIAGYALFQDIYGQPALVIRTESDRKIYRQGQNTLRFLAGSMLGTGIVFGIATLFLLERLILSRLAKLSSEVEAISQDNLSSRVSAVGNDELAQVAVGMNRMLANLEAYETSRQQAVKALKQSERKFRNLFENSQVGIFRVRMDDSVILDANQQFIAMIGYASSLVIGQTRTTELYVDPNDRDYAREQLSQFGELHNFEAQVRKQDGSIFWGLCSARLDRELGYVDGVIADISHRKTVETELRRTVEAAEAANRAKSVFLSNMSHELRTPLNVILGFSQLLLRSGSFNPQQTEYVDTINRGGEHLLTLINDVLEMSKIEAGRVTLTPIDLDLYKLLDWVHQMFKMKAQSKGLQLLLESDPDLPQFIYADESKLRQVLVNLVGNAVKFTENGAIALRVKPTATSPLTFLFEVEDTGPGIALADQANLFKPFVQTASGQQSQEGTGLGLAISQKFVDLMGGQIDVSSTVGMGTVFRFTIKTAIAISTAQRSAYTAPTVIGLAADQPTYRILIVEDKSENRQVLRELLTSVGFEVEEAVNGLEAIDCWERWQPHLIWMDIRMPVMDGYEATQRIKAASAARQTNAAQEPVDGDRDDCPEPIIIAITGSVFEEDRKVAINMGCSDFVRKPFQVEIIFEKMAKFLGVRYRYAAVESSAAVSEPVPPQPIGALTAADLQVMPTEWLHEVHQAASRANTKQLHKLIEQIPATHADLAASLIQLVNDFGFEEIVEVL</sequence>
<comment type="caution">
    <text evidence="22">The sequence shown here is derived from an EMBL/GenBank/DDBJ whole genome shotgun (WGS) entry which is preliminary data.</text>
</comment>
<feature type="transmembrane region" description="Helical" evidence="16">
    <location>
        <begin position="6"/>
        <end position="26"/>
    </location>
</feature>
<evidence type="ECO:0000256" key="12">
    <source>
        <dbReference type="ARBA" id="ARBA00023306"/>
    </source>
</evidence>
<dbReference type="SUPFAM" id="SSF55874">
    <property type="entry name" value="ATPase domain of HSP90 chaperone/DNA topoisomerase II/histidine kinase"/>
    <property type="match status" value="1"/>
</dbReference>
<dbReference type="SUPFAM" id="SSF158472">
    <property type="entry name" value="HAMP domain-like"/>
    <property type="match status" value="1"/>
</dbReference>
<feature type="domain" description="PAS" evidence="19">
    <location>
        <begin position="360"/>
        <end position="428"/>
    </location>
</feature>
<keyword evidence="6" id="KW-0808">Transferase</keyword>
<evidence type="ECO:0000313" key="22">
    <source>
        <dbReference type="EMBL" id="MBE9030633.1"/>
    </source>
</evidence>
<dbReference type="CDD" id="cd16922">
    <property type="entry name" value="HATPase_EvgS-ArcB-TorS-like"/>
    <property type="match status" value="1"/>
</dbReference>
<evidence type="ECO:0000256" key="6">
    <source>
        <dbReference type="ARBA" id="ARBA00022679"/>
    </source>
</evidence>
<keyword evidence="8" id="KW-0418">Kinase</keyword>
<dbReference type="Pfam" id="PF05228">
    <property type="entry name" value="CHASE4"/>
    <property type="match status" value="1"/>
</dbReference>
<keyword evidence="16" id="KW-1133">Transmembrane helix</keyword>
<dbReference type="CDD" id="cd00130">
    <property type="entry name" value="PAS"/>
    <property type="match status" value="1"/>
</dbReference>
<dbReference type="Gene3D" id="3.40.50.2300">
    <property type="match status" value="1"/>
</dbReference>
<evidence type="ECO:0000259" key="21">
    <source>
        <dbReference type="PROSITE" id="PS50885"/>
    </source>
</evidence>
<accession>A0A928Z4Q9</accession>
<keyword evidence="7" id="KW-0547">Nucleotide-binding</keyword>
<dbReference type="InterPro" id="IPR007892">
    <property type="entry name" value="CHASE4"/>
</dbReference>
<dbReference type="CDD" id="cd00082">
    <property type="entry name" value="HisKA"/>
    <property type="match status" value="1"/>
</dbReference>
<dbReference type="InterPro" id="IPR035965">
    <property type="entry name" value="PAS-like_dom_sf"/>
</dbReference>
<evidence type="ECO:0000259" key="19">
    <source>
        <dbReference type="PROSITE" id="PS50112"/>
    </source>
</evidence>
<dbReference type="GO" id="GO:0000155">
    <property type="term" value="F:phosphorelay sensor kinase activity"/>
    <property type="evidence" value="ECO:0007669"/>
    <property type="project" value="InterPro"/>
</dbReference>
<dbReference type="PROSITE" id="PS50110">
    <property type="entry name" value="RESPONSE_REGULATORY"/>
    <property type="match status" value="1"/>
</dbReference>
<reference evidence="22" key="1">
    <citation type="submission" date="2020-10" db="EMBL/GenBank/DDBJ databases">
        <authorList>
            <person name="Castelo-Branco R."/>
            <person name="Eusebio N."/>
            <person name="Adriana R."/>
            <person name="Vieira A."/>
            <person name="Brugerolle De Fraissinette N."/>
            <person name="Rezende De Castro R."/>
            <person name="Schneider M.P."/>
            <person name="Vasconcelos V."/>
            <person name="Leao P.N."/>
        </authorList>
    </citation>
    <scope>NUCLEOTIDE SEQUENCE</scope>
    <source>
        <strain evidence="22">LEGE 11480</strain>
    </source>
</reference>
<dbReference type="InterPro" id="IPR003661">
    <property type="entry name" value="HisK_dim/P_dom"/>
</dbReference>
<dbReference type="InterPro" id="IPR003594">
    <property type="entry name" value="HATPase_dom"/>
</dbReference>
<feature type="transmembrane region" description="Helical" evidence="16">
    <location>
        <begin position="272"/>
        <end position="294"/>
    </location>
</feature>
<dbReference type="InterPro" id="IPR003660">
    <property type="entry name" value="HAMP_dom"/>
</dbReference>
<dbReference type="SMART" id="SM00388">
    <property type="entry name" value="HisKA"/>
    <property type="match status" value="1"/>
</dbReference>
<dbReference type="RefSeq" id="WP_264325463.1">
    <property type="nucleotide sequence ID" value="NZ_JADEXQ010000040.1"/>
</dbReference>
<dbReference type="Pfam" id="PF00072">
    <property type="entry name" value="Response_reg"/>
    <property type="match status" value="1"/>
</dbReference>
<feature type="domain" description="Histidine kinase" evidence="17">
    <location>
        <begin position="499"/>
        <end position="718"/>
    </location>
</feature>
<dbReference type="SUPFAM" id="SSF55785">
    <property type="entry name" value="PYP-like sensor domain (PAS domain)"/>
    <property type="match status" value="1"/>
</dbReference>
<name>A0A928Z4Q9_9CYAN</name>
<dbReference type="InterPro" id="IPR000014">
    <property type="entry name" value="PAS"/>
</dbReference>
<evidence type="ECO:0000256" key="9">
    <source>
        <dbReference type="ARBA" id="ARBA00022840"/>
    </source>
</evidence>
<dbReference type="SMART" id="SM00091">
    <property type="entry name" value="PAS"/>
    <property type="match status" value="1"/>
</dbReference>
<feature type="domain" description="Response regulatory" evidence="18">
    <location>
        <begin position="744"/>
        <end position="877"/>
    </location>
</feature>
<evidence type="ECO:0000256" key="2">
    <source>
        <dbReference type="ARBA" id="ARBA00004370"/>
    </source>
</evidence>
<dbReference type="InterPro" id="IPR011006">
    <property type="entry name" value="CheY-like_superfamily"/>
</dbReference>
<evidence type="ECO:0000256" key="16">
    <source>
        <dbReference type="SAM" id="Phobius"/>
    </source>
</evidence>
<evidence type="ECO:0000256" key="4">
    <source>
        <dbReference type="ARBA" id="ARBA00012438"/>
    </source>
</evidence>
<evidence type="ECO:0000256" key="11">
    <source>
        <dbReference type="ARBA" id="ARBA00023136"/>
    </source>
</evidence>
<dbReference type="PROSITE" id="PS50112">
    <property type="entry name" value="PAS"/>
    <property type="match status" value="1"/>
</dbReference>
<dbReference type="PRINTS" id="PR00344">
    <property type="entry name" value="BCTRLSENSOR"/>
</dbReference>
<dbReference type="EC" id="2.7.13.3" evidence="4"/>
<dbReference type="InterPro" id="IPR001789">
    <property type="entry name" value="Sig_transdc_resp-reg_receiver"/>
</dbReference>
<feature type="domain" description="PAC" evidence="20">
    <location>
        <begin position="433"/>
        <end position="481"/>
    </location>
</feature>
<dbReference type="Gene3D" id="1.10.287.130">
    <property type="match status" value="1"/>
</dbReference>
<keyword evidence="23" id="KW-1185">Reference proteome</keyword>
<dbReference type="Pfam" id="PF00512">
    <property type="entry name" value="HisKA"/>
    <property type="match status" value="1"/>
</dbReference>
<dbReference type="SUPFAM" id="SSF47384">
    <property type="entry name" value="Homodimeric domain of signal transducing histidine kinase"/>
    <property type="match status" value="1"/>
</dbReference>
<dbReference type="Gene3D" id="3.30.450.20">
    <property type="entry name" value="PAS domain"/>
    <property type="match status" value="1"/>
</dbReference>
<dbReference type="PROSITE" id="PS50885">
    <property type="entry name" value="HAMP"/>
    <property type="match status" value="1"/>
</dbReference>
<dbReference type="PROSITE" id="PS50109">
    <property type="entry name" value="HIS_KIN"/>
    <property type="match status" value="1"/>
</dbReference>
<dbReference type="SMART" id="SM00304">
    <property type="entry name" value="HAMP"/>
    <property type="match status" value="1"/>
</dbReference>
<dbReference type="PANTHER" id="PTHR43047">
    <property type="entry name" value="TWO-COMPONENT HISTIDINE PROTEIN KINASE"/>
    <property type="match status" value="1"/>
</dbReference>
<evidence type="ECO:0000259" key="20">
    <source>
        <dbReference type="PROSITE" id="PS50113"/>
    </source>
</evidence>
<dbReference type="GO" id="GO:0016020">
    <property type="term" value="C:membrane"/>
    <property type="evidence" value="ECO:0007669"/>
    <property type="project" value="UniProtKB-SubCell"/>
</dbReference>
<comment type="similarity">
    <text evidence="3">In the N-terminal section; belongs to the phytochrome family.</text>
</comment>
<evidence type="ECO:0000256" key="10">
    <source>
        <dbReference type="ARBA" id="ARBA00023012"/>
    </source>
</evidence>
<keyword evidence="11 16" id="KW-0472">Membrane</keyword>
<evidence type="ECO:0000256" key="8">
    <source>
        <dbReference type="ARBA" id="ARBA00022777"/>
    </source>
</evidence>
<dbReference type="InterPro" id="IPR005467">
    <property type="entry name" value="His_kinase_dom"/>
</dbReference>
<evidence type="ECO:0000256" key="5">
    <source>
        <dbReference type="ARBA" id="ARBA00022553"/>
    </source>
</evidence>
<evidence type="ECO:0000259" key="17">
    <source>
        <dbReference type="PROSITE" id="PS50109"/>
    </source>
</evidence>
<evidence type="ECO:0000259" key="18">
    <source>
        <dbReference type="PROSITE" id="PS50110"/>
    </source>
</evidence>
<proteinExistence type="inferred from homology"/>
<gene>
    <name evidence="22" type="ORF">IQ266_12915</name>
</gene>
<dbReference type="EMBL" id="JADEXQ010000040">
    <property type="protein sequence ID" value="MBE9030633.1"/>
    <property type="molecule type" value="Genomic_DNA"/>
</dbReference>
<dbReference type="CDD" id="cd06225">
    <property type="entry name" value="HAMP"/>
    <property type="match status" value="1"/>
</dbReference>
<dbReference type="Gene3D" id="3.30.565.10">
    <property type="entry name" value="Histidine kinase-like ATPase, C-terminal domain"/>
    <property type="match status" value="1"/>
</dbReference>
<keyword evidence="5 14" id="KW-0597">Phosphoprotein</keyword>
<feature type="modified residue" description="4-aspartylphosphate" evidence="14">
    <location>
        <position position="793"/>
    </location>
</feature>
<dbReference type="SUPFAM" id="SSF52172">
    <property type="entry name" value="CheY-like"/>
    <property type="match status" value="1"/>
</dbReference>
<evidence type="ECO:0000256" key="3">
    <source>
        <dbReference type="ARBA" id="ARBA00006402"/>
    </source>
</evidence>
<dbReference type="PROSITE" id="PS50113">
    <property type="entry name" value="PAC"/>
    <property type="match status" value="1"/>
</dbReference>
<keyword evidence="16" id="KW-0812">Transmembrane</keyword>
<evidence type="ECO:0000313" key="23">
    <source>
        <dbReference type="Proteomes" id="UP000625316"/>
    </source>
</evidence>
<dbReference type="InterPro" id="IPR004358">
    <property type="entry name" value="Sig_transdc_His_kin-like_C"/>
</dbReference>
<dbReference type="Pfam" id="PF02518">
    <property type="entry name" value="HATPase_c"/>
    <property type="match status" value="1"/>
</dbReference>
<dbReference type="Gene3D" id="6.10.340.10">
    <property type="match status" value="1"/>
</dbReference>
<protein>
    <recommendedName>
        <fullName evidence="13">Circadian input-output histidine kinase CikA</fullName>
        <ecNumber evidence="4">2.7.13.3</ecNumber>
    </recommendedName>
</protein>
<dbReference type="InterPro" id="IPR036097">
    <property type="entry name" value="HisK_dim/P_sf"/>
</dbReference>
<evidence type="ECO:0000256" key="15">
    <source>
        <dbReference type="SAM" id="Coils"/>
    </source>
</evidence>
<comment type="subcellular location">
    <subcellularLocation>
        <location evidence="2">Membrane</location>
    </subcellularLocation>
</comment>
<dbReference type="InterPro" id="IPR000700">
    <property type="entry name" value="PAS-assoc_C"/>
</dbReference>
<dbReference type="AlphaFoldDB" id="A0A928Z4Q9"/>
<dbReference type="FunFam" id="1.10.287.130:FF:000038">
    <property type="entry name" value="Sensory transduction histidine kinase"/>
    <property type="match status" value="1"/>
</dbReference>
<feature type="coiled-coil region" evidence="15">
    <location>
        <begin position="343"/>
        <end position="370"/>
    </location>
</feature>
<organism evidence="22 23">
    <name type="scientific">Romeriopsis navalis LEGE 11480</name>
    <dbReference type="NCBI Taxonomy" id="2777977"/>
    <lineage>
        <taxon>Bacteria</taxon>
        <taxon>Bacillati</taxon>
        <taxon>Cyanobacteriota</taxon>
        <taxon>Cyanophyceae</taxon>
        <taxon>Leptolyngbyales</taxon>
        <taxon>Leptolyngbyaceae</taxon>
        <taxon>Romeriopsis</taxon>
        <taxon>Romeriopsis navalis</taxon>
    </lineage>
</organism>
<keyword evidence="10" id="KW-0902">Two-component regulatory system</keyword>
<dbReference type="NCBIfam" id="TIGR00229">
    <property type="entry name" value="sensory_box"/>
    <property type="match status" value="1"/>
</dbReference>
<dbReference type="SMART" id="SM00448">
    <property type="entry name" value="REC"/>
    <property type="match status" value="1"/>
</dbReference>
<keyword evidence="15" id="KW-0175">Coiled coil</keyword>
<dbReference type="CDD" id="cd17546">
    <property type="entry name" value="REC_hyHK_CKI1_RcsC-like"/>
    <property type="match status" value="1"/>
</dbReference>
<comment type="catalytic activity">
    <reaction evidence="1">
        <text>ATP + protein L-histidine = ADP + protein N-phospho-L-histidine.</text>
        <dbReference type="EC" id="2.7.13.3"/>
    </reaction>
</comment>
<dbReference type="FunFam" id="3.30.565.10:FF:000010">
    <property type="entry name" value="Sensor histidine kinase RcsC"/>
    <property type="match status" value="1"/>
</dbReference>
<keyword evidence="9" id="KW-0067">ATP-binding</keyword>